<dbReference type="OrthoDB" id="30195at2759"/>
<proteinExistence type="inferred from homology"/>
<evidence type="ECO:0000313" key="7">
    <source>
        <dbReference type="EMBL" id="TPX31903.1"/>
    </source>
</evidence>
<evidence type="ECO:0000256" key="2">
    <source>
        <dbReference type="ARBA" id="ARBA00023242"/>
    </source>
</evidence>
<dbReference type="PANTHER" id="PTHR44267">
    <property type="entry name" value="WD REPEAT-CONTAINING PROTEIN 43"/>
    <property type="match status" value="1"/>
</dbReference>
<evidence type="ECO:0000313" key="9">
    <source>
        <dbReference type="Proteomes" id="UP000317494"/>
    </source>
</evidence>
<dbReference type="Proteomes" id="UP000320475">
    <property type="component" value="Unassembled WGS sequence"/>
</dbReference>
<dbReference type="InterPro" id="IPR007148">
    <property type="entry name" value="SSU_processome_Utp12"/>
</dbReference>
<protein>
    <recommendedName>
        <fullName evidence="5">Small-subunit processome Utp12 domain-containing protein</fullName>
    </recommendedName>
</protein>
<dbReference type="GO" id="GO:0005730">
    <property type="term" value="C:nucleolus"/>
    <property type="evidence" value="ECO:0007669"/>
    <property type="project" value="TreeGrafter"/>
</dbReference>
<dbReference type="STRING" id="286115.A0A507C312"/>
<dbReference type="PANTHER" id="PTHR44267:SF1">
    <property type="entry name" value="WD REPEAT-CONTAINING PROTEIN 43"/>
    <property type="match status" value="1"/>
</dbReference>
<accession>A0A507C312</accession>
<evidence type="ECO:0000256" key="4">
    <source>
        <dbReference type="SAM" id="MobiDB-lite"/>
    </source>
</evidence>
<dbReference type="VEuPathDB" id="FungiDB:SeMB42_g07795"/>
<evidence type="ECO:0000313" key="8">
    <source>
        <dbReference type="EMBL" id="TPX40066.1"/>
    </source>
</evidence>
<organism evidence="7 10">
    <name type="scientific">Synchytrium endobioticum</name>
    <dbReference type="NCBI Taxonomy" id="286115"/>
    <lineage>
        <taxon>Eukaryota</taxon>
        <taxon>Fungi</taxon>
        <taxon>Fungi incertae sedis</taxon>
        <taxon>Chytridiomycota</taxon>
        <taxon>Chytridiomycota incertae sedis</taxon>
        <taxon>Chytridiomycetes</taxon>
        <taxon>Synchytriales</taxon>
        <taxon>Synchytriaceae</taxon>
        <taxon>Synchytrium</taxon>
    </lineage>
</organism>
<dbReference type="EMBL" id="QEAM01000416">
    <property type="protein sequence ID" value="TPX40066.1"/>
    <property type="molecule type" value="Genomic_DNA"/>
</dbReference>
<gene>
    <name evidence="8" type="ORF">SeLEV6574_g06809</name>
    <name evidence="7" type="ORF">SeLEV6574_g08500</name>
    <name evidence="6" type="ORF">SeMB42_g07795</name>
</gene>
<dbReference type="Pfam" id="PF04003">
    <property type="entry name" value="Utp12"/>
    <property type="match status" value="1"/>
</dbReference>
<comment type="subcellular location">
    <subcellularLocation>
        <location evidence="1">Nucleus</location>
    </subcellularLocation>
</comment>
<evidence type="ECO:0000313" key="10">
    <source>
        <dbReference type="Proteomes" id="UP000320475"/>
    </source>
</evidence>
<evidence type="ECO:0000259" key="5">
    <source>
        <dbReference type="Pfam" id="PF04003"/>
    </source>
</evidence>
<feature type="region of interest" description="Disordered" evidence="4">
    <location>
        <begin position="186"/>
        <end position="267"/>
    </location>
</feature>
<feature type="compositionally biased region" description="Acidic residues" evidence="4">
    <location>
        <begin position="188"/>
        <end position="208"/>
    </location>
</feature>
<evidence type="ECO:0000313" key="6">
    <source>
        <dbReference type="EMBL" id="TPX31216.1"/>
    </source>
</evidence>
<feature type="domain" description="Small-subunit processome Utp12" evidence="5">
    <location>
        <begin position="58"/>
        <end position="161"/>
    </location>
</feature>
<sequence length="267" mass="29883">MMSEIRDESTLADRVATMNLTVTSAENASVQPPQQKLVLRPSAASLFGLLSQAIQSGDRHLLEQVLALNDSKMIHTTVSRLTASQVLPFLDAMLERLQKKPTRAAALVEWIRAVLVSHAPYLTTVPNLHARLSGIYTALESRTNVYAKLVSLHGRLDFVLSQIEVRRRLNADSAQEQMNEVAEVVYNESDEDNMEEGGGDEDVASEDGMEYRSKTDASSDDEDEDDGWEDDDARGIQASEHDEEEEEEYDDDEDDVEMEMSAYRDKV</sequence>
<dbReference type="AlphaFoldDB" id="A0A507C312"/>
<feature type="compositionally biased region" description="Acidic residues" evidence="4">
    <location>
        <begin position="241"/>
        <end position="258"/>
    </location>
</feature>
<evidence type="ECO:0000256" key="1">
    <source>
        <dbReference type="ARBA" id="ARBA00004123"/>
    </source>
</evidence>
<dbReference type="EMBL" id="QEAN01000628">
    <property type="protein sequence ID" value="TPX31216.1"/>
    <property type="molecule type" value="Genomic_DNA"/>
</dbReference>
<keyword evidence="2" id="KW-0539">Nucleus</keyword>
<evidence type="ECO:0000256" key="3">
    <source>
        <dbReference type="ARBA" id="ARBA00038335"/>
    </source>
</evidence>
<comment type="similarity">
    <text evidence="3">Belongs to the UTP5 family.</text>
</comment>
<dbReference type="InterPro" id="IPR052414">
    <property type="entry name" value="U3_snoRNA-assoc_WDR"/>
</dbReference>
<comment type="caution">
    <text evidence="7">The sequence shown here is derived from an EMBL/GenBank/DDBJ whole genome shotgun (WGS) entry which is preliminary data.</text>
</comment>
<dbReference type="EMBL" id="QEAM01001011">
    <property type="protein sequence ID" value="TPX31903.1"/>
    <property type="molecule type" value="Genomic_DNA"/>
</dbReference>
<feature type="compositionally biased region" description="Acidic residues" evidence="4">
    <location>
        <begin position="218"/>
        <end position="232"/>
    </location>
</feature>
<dbReference type="Proteomes" id="UP000317494">
    <property type="component" value="Unassembled WGS sequence"/>
</dbReference>
<reference evidence="9 10" key="1">
    <citation type="journal article" date="2019" name="Sci. Rep.">
        <title>Comparative genomics of chytrid fungi reveal insights into the obligate biotrophic and pathogenic lifestyle of Synchytrium endobioticum.</title>
        <authorList>
            <person name="van de Vossenberg B.T.L.H."/>
            <person name="Warris S."/>
            <person name="Nguyen H.D.T."/>
            <person name="van Gent-Pelzer M.P.E."/>
            <person name="Joly D.L."/>
            <person name="van de Geest H.C."/>
            <person name="Bonants P.J.M."/>
            <person name="Smith D.S."/>
            <person name="Levesque C.A."/>
            <person name="van der Lee T.A.J."/>
        </authorList>
    </citation>
    <scope>NUCLEOTIDE SEQUENCE [LARGE SCALE GENOMIC DNA]</scope>
    <source>
        <strain evidence="7 10">LEV6574</strain>
        <strain evidence="6 9">MB42</strain>
    </source>
</reference>
<dbReference type="GO" id="GO:0000462">
    <property type="term" value="P:maturation of SSU-rRNA from tricistronic rRNA transcript (SSU-rRNA, 5.8S rRNA, LSU-rRNA)"/>
    <property type="evidence" value="ECO:0007669"/>
    <property type="project" value="TreeGrafter"/>
</dbReference>
<keyword evidence="9" id="KW-1185">Reference proteome</keyword>
<name>A0A507C312_9FUNG</name>